<sequence>MRRIKKLYEFFQKIGTFDGIDIYDIKHVKDRFKERFPHFDFKTDYLKVLQSGLNAIKHQYKMEFNNYVIISKSLRIKIPVHFRPDKIEPNKSIFALMTTLDADEHVINIKRDIQIFVENNINPKEFKHYLIEKKSKPNNKQLIEFLKKKSTEGYFIRIYDFADDNKGFPFVHCFEDGKYYKTFEEINVD</sequence>
<dbReference type="EMBL" id="LAZR01021708">
    <property type="protein sequence ID" value="KKL84389.1"/>
    <property type="molecule type" value="Genomic_DNA"/>
</dbReference>
<protein>
    <submittedName>
        <fullName evidence="1">Uncharacterized protein</fullName>
    </submittedName>
</protein>
<gene>
    <name evidence="1" type="ORF">LCGC14_1965230</name>
</gene>
<reference evidence="1" key="1">
    <citation type="journal article" date="2015" name="Nature">
        <title>Complex archaea that bridge the gap between prokaryotes and eukaryotes.</title>
        <authorList>
            <person name="Spang A."/>
            <person name="Saw J.H."/>
            <person name="Jorgensen S.L."/>
            <person name="Zaremba-Niedzwiedzka K."/>
            <person name="Martijn J."/>
            <person name="Lind A.E."/>
            <person name="van Eijk R."/>
            <person name="Schleper C."/>
            <person name="Guy L."/>
            <person name="Ettema T.J."/>
        </authorList>
    </citation>
    <scope>NUCLEOTIDE SEQUENCE</scope>
</reference>
<comment type="caution">
    <text evidence="1">The sequence shown here is derived from an EMBL/GenBank/DDBJ whole genome shotgun (WGS) entry which is preliminary data.</text>
</comment>
<accession>A0A0F9FDC2</accession>
<evidence type="ECO:0000313" key="1">
    <source>
        <dbReference type="EMBL" id="KKL84389.1"/>
    </source>
</evidence>
<name>A0A0F9FDC2_9ZZZZ</name>
<organism evidence="1">
    <name type="scientific">marine sediment metagenome</name>
    <dbReference type="NCBI Taxonomy" id="412755"/>
    <lineage>
        <taxon>unclassified sequences</taxon>
        <taxon>metagenomes</taxon>
        <taxon>ecological metagenomes</taxon>
    </lineage>
</organism>
<dbReference type="AlphaFoldDB" id="A0A0F9FDC2"/>
<proteinExistence type="predicted"/>